<sequence>MISVCQILHTCHFFTWYVDRTAVKSRYNITEQRRVEHYCCKFSLQSDRQVCPAIFDMAGDSKVKMADLAEAS</sequence>
<comment type="caution">
    <text evidence="1">The sequence shown here is derived from an EMBL/GenBank/DDBJ whole genome shotgun (WGS) entry which is preliminary data.</text>
</comment>
<dbReference type="Proteomes" id="UP000054995">
    <property type="component" value="Unassembled WGS sequence"/>
</dbReference>
<dbReference type="AlphaFoldDB" id="A0A0V1FZ53"/>
<reference evidence="1 2" key="1">
    <citation type="submission" date="2015-01" db="EMBL/GenBank/DDBJ databases">
        <title>Evolution of Trichinella species and genotypes.</title>
        <authorList>
            <person name="Korhonen P.K."/>
            <person name="Edoardo P."/>
            <person name="Giuseppe L.R."/>
            <person name="Gasser R.B."/>
        </authorList>
    </citation>
    <scope>NUCLEOTIDE SEQUENCE [LARGE SCALE GENOMIC DNA]</scope>
    <source>
        <strain evidence="1">ISS470</strain>
    </source>
</reference>
<evidence type="ECO:0000313" key="2">
    <source>
        <dbReference type="Proteomes" id="UP000054995"/>
    </source>
</evidence>
<evidence type="ECO:0000313" key="1">
    <source>
        <dbReference type="EMBL" id="KRY91312.1"/>
    </source>
</evidence>
<accession>A0A0V1FZ53</accession>
<proteinExistence type="predicted"/>
<organism evidence="1 2">
    <name type="scientific">Trichinella pseudospiralis</name>
    <name type="common">Parasitic roundworm</name>
    <dbReference type="NCBI Taxonomy" id="6337"/>
    <lineage>
        <taxon>Eukaryota</taxon>
        <taxon>Metazoa</taxon>
        <taxon>Ecdysozoa</taxon>
        <taxon>Nematoda</taxon>
        <taxon>Enoplea</taxon>
        <taxon>Dorylaimia</taxon>
        <taxon>Trichinellida</taxon>
        <taxon>Trichinellidae</taxon>
        <taxon>Trichinella</taxon>
    </lineage>
</organism>
<keyword evidence="2" id="KW-1185">Reference proteome</keyword>
<gene>
    <name evidence="1" type="ORF">T4D_4120</name>
</gene>
<protein>
    <submittedName>
        <fullName evidence="1">Uncharacterized protein</fullName>
    </submittedName>
</protein>
<name>A0A0V1FZ53_TRIPS</name>
<dbReference type="EMBL" id="JYDT01000014">
    <property type="protein sequence ID" value="KRY91312.1"/>
    <property type="molecule type" value="Genomic_DNA"/>
</dbReference>